<keyword evidence="1" id="KW-0378">Hydrolase</keyword>
<dbReference type="InterPro" id="IPR023214">
    <property type="entry name" value="HAD_sf"/>
</dbReference>
<dbReference type="OrthoDB" id="4547358at2"/>
<reference evidence="1 2" key="1">
    <citation type="submission" date="2018-03" db="EMBL/GenBank/DDBJ databases">
        <title>Genomic Encyclopedia of Archaeal and Bacterial Type Strains, Phase II (KMG-II): from individual species to whole genera.</title>
        <authorList>
            <person name="Goeker M."/>
        </authorList>
    </citation>
    <scope>NUCLEOTIDE SEQUENCE [LARGE SCALE GENOMIC DNA]</scope>
    <source>
        <strain evidence="1 2">DSM 45348</strain>
    </source>
</reference>
<dbReference type="AlphaFoldDB" id="A0A2T0RDA6"/>
<dbReference type="Pfam" id="PF00702">
    <property type="entry name" value="Hydrolase"/>
    <property type="match status" value="1"/>
</dbReference>
<dbReference type="NCBIfam" id="TIGR01509">
    <property type="entry name" value="HAD-SF-IA-v3"/>
    <property type="match status" value="1"/>
</dbReference>
<name>A0A2T0RDA6_9ACTN</name>
<keyword evidence="2" id="KW-1185">Reference proteome</keyword>
<comment type="caution">
    <text evidence="1">The sequence shown here is derived from an EMBL/GenBank/DDBJ whole genome shotgun (WGS) entry which is preliminary data.</text>
</comment>
<organism evidence="1 2">
    <name type="scientific">Pseudosporangium ferrugineum</name>
    <dbReference type="NCBI Taxonomy" id="439699"/>
    <lineage>
        <taxon>Bacteria</taxon>
        <taxon>Bacillati</taxon>
        <taxon>Actinomycetota</taxon>
        <taxon>Actinomycetes</taxon>
        <taxon>Micromonosporales</taxon>
        <taxon>Micromonosporaceae</taxon>
        <taxon>Pseudosporangium</taxon>
    </lineage>
</organism>
<dbReference type="InterPro" id="IPR006439">
    <property type="entry name" value="HAD-SF_hydro_IA"/>
</dbReference>
<evidence type="ECO:0000313" key="2">
    <source>
        <dbReference type="Proteomes" id="UP000239209"/>
    </source>
</evidence>
<dbReference type="PANTHER" id="PTHR43434:SF1">
    <property type="entry name" value="PHOSPHOGLYCOLATE PHOSPHATASE"/>
    <property type="match status" value="1"/>
</dbReference>
<dbReference type="SUPFAM" id="SSF56784">
    <property type="entry name" value="HAD-like"/>
    <property type="match status" value="1"/>
</dbReference>
<dbReference type="InterPro" id="IPR036412">
    <property type="entry name" value="HAD-like_sf"/>
</dbReference>
<dbReference type="PANTHER" id="PTHR43434">
    <property type="entry name" value="PHOSPHOGLYCOLATE PHOSPHATASE"/>
    <property type="match status" value="1"/>
</dbReference>
<dbReference type="GO" id="GO:0008967">
    <property type="term" value="F:phosphoglycolate phosphatase activity"/>
    <property type="evidence" value="ECO:0007669"/>
    <property type="project" value="TreeGrafter"/>
</dbReference>
<dbReference type="CDD" id="cd01427">
    <property type="entry name" value="HAD_like"/>
    <property type="match status" value="1"/>
</dbReference>
<dbReference type="InterPro" id="IPR050155">
    <property type="entry name" value="HAD-like_hydrolase_sf"/>
</dbReference>
<protein>
    <submittedName>
        <fullName evidence="1">HAD superfamily hydrolase (TIGR01509 family)/HAD superfamily hydrolase (TIGR01549 family)</fullName>
    </submittedName>
</protein>
<accession>A0A2T0RDA6</accession>
<dbReference type="EMBL" id="PVZG01000038">
    <property type="protein sequence ID" value="PRY19129.1"/>
    <property type="molecule type" value="Genomic_DNA"/>
</dbReference>
<dbReference type="SFLD" id="SFLDG01129">
    <property type="entry name" value="C1.5:_HAD__Beta-PGM__Phosphata"/>
    <property type="match status" value="1"/>
</dbReference>
<dbReference type="Gene3D" id="3.40.50.1000">
    <property type="entry name" value="HAD superfamily/HAD-like"/>
    <property type="match status" value="1"/>
</dbReference>
<dbReference type="Proteomes" id="UP000239209">
    <property type="component" value="Unassembled WGS sequence"/>
</dbReference>
<dbReference type="GO" id="GO:0005829">
    <property type="term" value="C:cytosol"/>
    <property type="evidence" value="ECO:0007669"/>
    <property type="project" value="TreeGrafter"/>
</dbReference>
<sequence>MSTDVAGLLDSVDAVLLDFDGPVCSIFAGYSARDVAAELVELLHRSGVDVPSHLSGERDPLQVLRWTGTATDQRITRLVEDALCEAERRAVETAAPAPYGREVIVAARQAGLPVAVVSNNSAGAVSAYLAAHRLAGHVSPVIGRAYAEPERMKPNPEPISRAARTLEVPPARSVLVGDSLSDIEGAKRAGVRVIAYANRPAKLEIFRAAKADVVITSMGPIAEALVARYERGRRNHSATVSAGGET</sequence>
<proteinExistence type="predicted"/>
<evidence type="ECO:0000313" key="1">
    <source>
        <dbReference type="EMBL" id="PRY19129.1"/>
    </source>
</evidence>
<dbReference type="RefSeq" id="WP_106131256.1">
    <property type="nucleotide sequence ID" value="NZ_PVZG01000038.1"/>
</dbReference>
<dbReference type="SFLD" id="SFLDS00003">
    <property type="entry name" value="Haloacid_Dehalogenase"/>
    <property type="match status" value="1"/>
</dbReference>
<dbReference type="GO" id="GO:0006281">
    <property type="term" value="P:DNA repair"/>
    <property type="evidence" value="ECO:0007669"/>
    <property type="project" value="TreeGrafter"/>
</dbReference>
<gene>
    <name evidence="1" type="ORF">CLV70_1386</name>
</gene>